<comment type="catalytic activity">
    <reaction evidence="7">
        <text>[protein-PII]-L-tyrosine + UTP = [protein-PII]-uridylyl-L-tyrosine + diphosphate</text>
        <dbReference type="Rhea" id="RHEA:13673"/>
        <dbReference type="Rhea" id="RHEA-COMP:12147"/>
        <dbReference type="Rhea" id="RHEA-COMP:12148"/>
        <dbReference type="ChEBI" id="CHEBI:33019"/>
        <dbReference type="ChEBI" id="CHEBI:46398"/>
        <dbReference type="ChEBI" id="CHEBI:46858"/>
        <dbReference type="ChEBI" id="CHEBI:90602"/>
        <dbReference type="EC" id="2.7.7.59"/>
    </reaction>
</comment>
<evidence type="ECO:0000256" key="6">
    <source>
        <dbReference type="ARBA" id="ARBA00023268"/>
    </source>
</evidence>
<protein>
    <recommendedName>
        <fullName evidence="7">Bifunctional uridylyltransferase/uridylyl-removing enzyme</fullName>
        <shortName evidence="7">UTase/UR</shortName>
    </recommendedName>
    <alternativeName>
        <fullName evidence="7">Bifunctional [protein-PII] modification enzyme</fullName>
    </alternativeName>
    <alternativeName>
        <fullName evidence="7">Bifunctional nitrogen sensor protein</fullName>
    </alternativeName>
    <domain>
        <recommendedName>
            <fullName evidence="7">[Protein-PII] uridylyltransferase</fullName>
            <shortName evidence="7">PII uridylyltransferase</shortName>
            <shortName evidence="7">UTase</shortName>
            <ecNumber evidence="7">2.7.7.59</ecNumber>
        </recommendedName>
    </domain>
    <domain>
        <recommendedName>
            <fullName evidence="7">[Protein-PII]-UMP uridylyl-removing enzyme</fullName>
            <shortName evidence="7">UR</shortName>
            <ecNumber evidence="7">3.1.4.-</ecNumber>
        </recommendedName>
    </domain>
</protein>
<keyword evidence="1 7" id="KW-0808">Transferase</keyword>
<dbReference type="InterPro" id="IPR002912">
    <property type="entry name" value="ACT_dom"/>
</dbReference>
<dbReference type="NCBIfam" id="NF003467">
    <property type="entry name" value="PRK05092.1"/>
    <property type="match status" value="1"/>
</dbReference>
<dbReference type="InterPro" id="IPR045865">
    <property type="entry name" value="ACT-like_dom_sf"/>
</dbReference>
<evidence type="ECO:0000313" key="10">
    <source>
        <dbReference type="EMBL" id="ABF54492.1"/>
    </source>
</evidence>
<gene>
    <name evidence="7" type="primary">glnD</name>
    <name evidence="10" type="ordered locus">Sala_2787</name>
</gene>
<comment type="similarity">
    <text evidence="7">Belongs to the GlnD family.</text>
</comment>
<dbReference type="EC" id="2.7.7.59" evidence="7"/>
<feature type="domain" description="HD" evidence="9">
    <location>
        <begin position="508"/>
        <end position="630"/>
    </location>
</feature>
<dbReference type="GO" id="GO:0008773">
    <property type="term" value="F:[protein-PII] uridylyltransferase activity"/>
    <property type="evidence" value="ECO:0007669"/>
    <property type="project" value="UniProtKB-UniRule"/>
</dbReference>
<dbReference type="InterPro" id="IPR010043">
    <property type="entry name" value="UTase/UR"/>
</dbReference>
<evidence type="ECO:0000256" key="2">
    <source>
        <dbReference type="ARBA" id="ARBA00022695"/>
    </source>
</evidence>
<dbReference type="InterPro" id="IPR003607">
    <property type="entry name" value="HD/PDEase_dom"/>
</dbReference>
<dbReference type="SUPFAM" id="SSF81301">
    <property type="entry name" value="Nucleotidyltransferase"/>
    <property type="match status" value="1"/>
</dbReference>
<reference evidence="10 11" key="1">
    <citation type="journal article" date="2009" name="Proc. Natl. Acad. Sci. U.S.A.">
        <title>The genomic basis of trophic strategy in marine bacteria.</title>
        <authorList>
            <person name="Lauro F.M."/>
            <person name="McDougald D."/>
            <person name="Thomas T."/>
            <person name="Williams T.J."/>
            <person name="Egan S."/>
            <person name="Rice S."/>
            <person name="DeMaere M.Z."/>
            <person name="Ting L."/>
            <person name="Ertan H."/>
            <person name="Johnson J."/>
            <person name="Ferriera S."/>
            <person name="Lapidus A."/>
            <person name="Anderson I."/>
            <person name="Kyrpides N."/>
            <person name="Munk A.C."/>
            <person name="Detter C."/>
            <person name="Han C.S."/>
            <person name="Brown M.V."/>
            <person name="Robb F.T."/>
            <person name="Kjelleberg S."/>
            <person name="Cavicchioli R."/>
        </authorList>
    </citation>
    <scope>NUCLEOTIDE SEQUENCE [LARGE SCALE GENOMIC DNA]</scope>
    <source>
        <strain evidence="11">DSM 13593 / LMG 18877 / RB2256</strain>
    </source>
</reference>
<evidence type="ECO:0000259" key="8">
    <source>
        <dbReference type="PROSITE" id="PS51671"/>
    </source>
</evidence>
<keyword evidence="6 7" id="KW-0511">Multifunctional enzyme</keyword>
<dbReference type="CDD" id="cd04900">
    <property type="entry name" value="ACT_UUR-like_1"/>
    <property type="match status" value="1"/>
</dbReference>
<comment type="cofactor">
    <cofactor evidence="7">
        <name>Mg(2+)</name>
        <dbReference type="ChEBI" id="CHEBI:18420"/>
    </cofactor>
</comment>
<dbReference type="HAMAP" id="MF_00277">
    <property type="entry name" value="PII_uridylyl_transf"/>
    <property type="match status" value="1"/>
</dbReference>
<dbReference type="Gene3D" id="1.10.3090.10">
    <property type="entry name" value="cca-adding enzyme, domain 2"/>
    <property type="match status" value="1"/>
</dbReference>
<comment type="activity regulation">
    <text evidence="7">Uridylyltransferase (UTase) activity is inhibited by glutamine, while glutamine activates uridylyl-removing (UR) activity.</text>
</comment>
<dbReference type="GO" id="GO:0006808">
    <property type="term" value="P:regulation of nitrogen utilization"/>
    <property type="evidence" value="ECO:0007669"/>
    <property type="project" value="UniProtKB-UniRule"/>
</dbReference>
<dbReference type="Pfam" id="PF01966">
    <property type="entry name" value="HD"/>
    <property type="match status" value="1"/>
</dbReference>
<proteinExistence type="inferred from homology"/>
<dbReference type="PANTHER" id="PTHR47320">
    <property type="entry name" value="BIFUNCTIONAL URIDYLYLTRANSFERASE/URIDYLYL-REMOVING ENZYME"/>
    <property type="match status" value="1"/>
</dbReference>
<dbReference type="GO" id="GO:0008081">
    <property type="term" value="F:phosphoric diester hydrolase activity"/>
    <property type="evidence" value="ECO:0007669"/>
    <property type="project" value="UniProtKB-UniRule"/>
</dbReference>
<dbReference type="Pfam" id="PF08335">
    <property type="entry name" value="GlnD_UR_UTase"/>
    <property type="match status" value="1"/>
</dbReference>
<dbReference type="PANTHER" id="PTHR47320:SF1">
    <property type="entry name" value="BIFUNCTIONAL URIDYLYLTRANSFERASE_URIDYLYL-REMOVING ENZYME"/>
    <property type="match status" value="1"/>
</dbReference>
<evidence type="ECO:0000256" key="3">
    <source>
        <dbReference type="ARBA" id="ARBA00022737"/>
    </source>
</evidence>
<dbReference type="InterPro" id="IPR013546">
    <property type="entry name" value="PII_UdlTrfase/GS_AdlTrfase"/>
</dbReference>
<feature type="region of interest" description="Uridylyltransferase" evidence="7">
    <location>
        <begin position="1"/>
        <end position="389"/>
    </location>
</feature>
<keyword evidence="3" id="KW-0677">Repeat</keyword>
<dbReference type="KEGG" id="sal:Sala_2787"/>
<dbReference type="HOGENOM" id="CLU_012833_1_0_5"/>
<dbReference type="SUPFAM" id="SSF81593">
    <property type="entry name" value="Nucleotidyltransferase substrate binding subunit/domain"/>
    <property type="match status" value="1"/>
</dbReference>
<sequence>MHGHWRWRGGHPKQGAMAHPFHSLSNWRAIIDRRALAGQLDTIAAETQDAAARRRAMVVLLRAALEDGRAEVERRLLAHPSSGRVAAQTTAFLIDQLVRLSHDFTVEHLYPANNRSAGERITLIAVGGYGRGEMAPHSDIDIGFLTPFKQTSWTEQAIEAQLYTLWDLGLKVGHSSRSLDEMVRAAKDDLTIRTALLEGRFIWGDRELYDQAAARFDAEVVAGNARAFVAEKLAERDERHKRMGDSRYVVEPNVKEGKGGLRDLHTLFWIGKFIHRVRTVPELVDAGLLTARELKQFARAENFLLAVRCHLHVLAGRAEDRLTFDFQREIASRMKFADRPGKSAVERFMQLYFLHAKSVGDLTGTFLAHLDDQMAARGRRFLPSIRRRPGKLNGFVLDRGRLALPSDDFFAADPVRLIEIFALADKHGLEIHPQAMRQARHDAKLIETQGVRRDARANALFLDVLTSPRDPETVLRWMNEAGVFGRFVPDFGRVVAQMQFDMYHHYTVDEHTIRAIGLLADIEQGRLKEDHPLSTAIMGQIHSRRVVYVAVLLHDIAKGRGGDHSVLGAELALRVCPRLGLSEAETETVSWLVRYHLLMSATAFKRDLADFKTILDFAQIVQSPERLRLLLVLTVVDIRAVGPGVWNSWKRQLLSELYDAAEEVLRLGHKQKGREQRIASKKEAVAAQFGFDRKTFDKVAKRLPESYWIAEPVEVIAANLVHIRQAGDAPLHIAAVPDDDRGATLVMVLAADHPGLFYRIAGGIHLAGGNIIDARIHTTRDGLALDNFLVQDPLGRPFAETGQIARLTRAIEDALANRQKLLPKLEARALPRTRAEAFRVAPNVFVDNKASNRFTVIEVNAQDRPALLNQLAYALFQSKVTVHSAHVATYGERAVDTFYVTDLIGDKIDSPARVKTLEKRLLEAATSQSEEVVAA</sequence>
<dbReference type="InterPro" id="IPR043519">
    <property type="entry name" value="NT_sf"/>
</dbReference>
<evidence type="ECO:0000256" key="7">
    <source>
        <dbReference type="HAMAP-Rule" id="MF_00277"/>
    </source>
</evidence>
<comment type="domain">
    <text evidence="7">Has four distinct domains: an N-terminal nucleotidyltransferase (NT) domain responsible for UTase activity, a central HD domain that encodes UR activity, and two C-terminal ACT domains that seem to have a role in glutamine sensing.</text>
</comment>
<dbReference type="SUPFAM" id="SSF55021">
    <property type="entry name" value="ACT-like"/>
    <property type="match status" value="2"/>
</dbReference>
<dbReference type="NCBIfam" id="TIGR01693">
    <property type="entry name" value="UTase_glnD"/>
    <property type="match status" value="1"/>
</dbReference>
<dbReference type="PIRSF" id="PIRSF006288">
    <property type="entry name" value="PII_uridyltransf"/>
    <property type="match status" value="1"/>
</dbReference>
<name>Q1GPD0_SPHAL</name>
<evidence type="ECO:0000256" key="4">
    <source>
        <dbReference type="ARBA" id="ARBA00022801"/>
    </source>
</evidence>
<dbReference type="CDD" id="cd04899">
    <property type="entry name" value="ACT_ACR-UUR-like_2"/>
    <property type="match status" value="1"/>
</dbReference>
<dbReference type="eggNOG" id="COG2844">
    <property type="taxonomic scope" value="Bacteria"/>
</dbReference>
<keyword evidence="11" id="KW-1185">Reference proteome</keyword>
<dbReference type="PROSITE" id="PS51671">
    <property type="entry name" value="ACT"/>
    <property type="match status" value="2"/>
</dbReference>
<comment type="catalytic activity">
    <reaction evidence="7">
        <text>[protein-PII]-uridylyl-L-tyrosine + H2O = [protein-PII]-L-tyrosine + UMP + H(+)</text>
        <dbReference type="Rhea" id="RHEA:48600"/>
        <dbReference type="Rhea" id="RHEA-COMP:12147"/>
        <dbReference type="Rhea" id="RHEA-COMP:12148"/>
        <dbReference type="ChEBI" id="CHEBI:15377"/>
        <dbReference type="ChEBI" id="CHEBI:15378"/>
        <dbReference type="ChEBI" id="CHEBI:46858"/>
        <dbReference type="ChEBI" id="CHEBI:57865"/>
        <dbReference type="ChEBI" id="CHEBI:90602"/>
    </reaction>
</comment>
<keyword evidence="2 7" id="KW-0548">Nucleotidyltransferase</keyword>
<dbReference type="EC" id="3.1.4.-" evidence="7"/>
<feature type="domain" description="ACT" evidence="8">
    <location>
        <begin position="856"/>
        <end position="932"/>
    </location>
</feature>
<dbReference type="PROSITE" id="PS51831">
    <property type="entry name" value="HD"/>
    <property type="match status" value="1"/>
</dbReference>
<dbReference type="CDD" id="cd05401">
    <property type="entry name" value="NT_GlnE_GlnD_like"/>
    <property type="match status" value="1"/>
</dbReference>
<accession>Q1GPD0</accession>
<comment type="function">
    <text evidence="7">Modifies, by uridylylation and deuridylylation, the PII regulatory proteins (GlnB and homologs), in response to the nitrogen status of the cell that GlnD senses through the glutamine level. Under low glutamine levels, catalyzes the conversion of the PII proteins and UTP to PII-UMP and PPi, while under higher glutamine levels, GlnD hydrolyzes PII-UMP to PII and UMP (deuridylylation). Thus, controls uridylylation state and activity of the PII proteins, and plays an important role in the regulation of nitrogen assimilation and metabolism.</text>
</comment>
<evidence type="ECO:0000256" key="5">
    <source>
        <dbReference type="ARBA" id="ARBA00022842"/>
    </source>
</evidence>
<dbReference type="AlphaFoldDB" id="Q1GPD0"/>
<evidence type="ECO:0000313" key="11">
    <source>
        <dbReference type="Proteomes" id="UP000006578"/>
    </source>
</evidence>
<dbReference type="InterPro" id="IPR006674">
    <property type="entry name" value="HD_domain"/>
</dbReference>
<evidence type="ECO:0000256" key="1">
    <source>
        <dbReference type="ARBA" id="ARBA00022679"/>
    </source>
</evidence>
<feature type="domain" description="ACT" evidence="8">
    <location>
        <begin position="745"/>
        <end position="828"/>
    </location>
</feature>
<organism evidence="10 11">
    <name type="scientific">Sphingopyxis alaskensis (strain DSM 13593 / LMG 18877 / RB2256)</name>
    <name type="common">Sphingomonas alaskensis</name>
    <dbReference type="NCBI Taxonomy" id="317655"/>
    <lineage>
        <taxon>Bacteria</taxon>
        <taxon>Pseudomonadati</taxon>
        <taxon>Pseudomonadota</taxon>
        <taxon>Alphaproteobacteria</taxon>
        <taxon>Sphingomonadales</taxon>
        <taxon>Sphingomonadaceae</taxon>
        <taxon>Sphingopyxis</taxon>
    </lineage>
</organism>
<dbReference type="SUPFAM" id="SSF81891">
    <property type="entry name" value="Poly A polymerase C-terminal region-like"/>
    <property type="match status" value="1"/>
</dbReference>
<dbReference type="EMBL" id="CP000356">
    <property type="protein sequence ID" value="ABF54492.1"/>
    <property type="molecule type" value="Genomic_DNA"/>
</dbReference>
<keyword evidence="5 7" id="KW-0460">Magnesium</keyword>
<dbReference type="Proteomes" id="UP000006578">
    <property type="component" value="Chromosome"/>
</dbReference>
<keyword evidence="4 7" id="KW-0378">Hydrolase</keyword>
<comment type="caution">
    <text evidence="7">Lacks conserved residue(s) required for the propagation of feature annotation.</text>
</comment>
<evidence type="ECO:0000259" key="9">
    <source>
        <dbReference type="PROSITE" id="PS51831"/>
    </source>
</evidence>
<dbReference type="Gene3D" id="3.30.460.10">
    <property type="entry name" value="Beta Polymerase, domain 2"/>
    <property type="match status" value="1"/>
</dbReference>
<dbReference type="STRING" id="317655.Sala_2787"/>
<dbReference type="SMART" id="SM00471">
    <property type="entry name" value="HDc"/>
    <property type="match status" value="1"/>
</dbReference>